<gene>
    <name evidence="2" type="ORF">HID58_066303</name>
</gene>
<protein>
    <submittedName>
        <fullName evidence="2">Uncharacterized protein</fullName>
    </submittedName>
</protein>
<dbReference type="Proteomes" id="UP000824890">
    <property type="component" value="Unassembled WGS sequence"/>
</dbReference>
<evidence type="ECO:0000313" key="3">
    <source>
        <dbReference type="Proteomes" id="UP000824890"/>
    </source>
</evidence>
<proteinExistence type="predicted"/>
<dbReference type="EMBL" id="JAGKQM010000015">
    <property type="protein sequence ID" value="KAH0878909.1"/>
    <property type="molecule type" value="Genomic_DNA"/>
</dbReference>
<evidence type="ECO:0000313" key="2">
    <source>
        <dbReference type="EMBL" id="KAH0878909.1"/>
    </source>
</evidence>
<evidence type="ECO:0000256" key="1">
    <source>
        <dbReference type="SAM" id="MobiDB-lite"/>
    </source>
</evidence>
<accession>A0ABQ7ZFC4</accession>
<name>A0ABQ7ZFC4_BRANA</name>
<keyword evidence="3" id="KW-1185">Reference proteome</keyword>
<feature type="non-terminal residue" evidence="2">
    <location>
        <position position="1"/>
    </location>
</feature>
<reference evidence="2 3" key="1">
    <citation type="submission" date="2021-05" db="EMBL/GenBank/DDBJ databases">
        <title>Genome Assembly of Synthetic Allotetraploid Brassica napus Reveals Homoeologous Exchanges between Subgenomes.</title>
        <authorList>
            <person name="Davis J.T."/>
        </authorList>
    </citation>
    <scope>NUCLEOTIDE SEQUENCE [LARGE SCALE GENOMIC DNA]</scope>
    <source>
        <strain evidence="3">cv. Da-Ae</strain>
        <tissue evidence="2">Seedling</tissue>
    </source>
</reference>
<feature type="region of interest" description="Disordered" evidence="1">
    <location>
        <begin position="183"/>
        <end position="203"/>
    </location>
</feature>
<organism evidence="2 3">
    <name type="scientific">Brassica napus</name>
    <name type="common">Rape</name>
    <dbReference type="NCBI Taxonomy" id="3708"/>
    <lineage>
        <taxon>Eukaryota</taxon>
        <taxon>Viridiplantae</taxon>
        <taxon>Streptophyta</taxon>
        <taxon>Embryophyta</taxon>
        <taxon>Tracheophyta</taxon>
        <taxon>Spermatophyta</taxon>
        <taxon>Magnoliopsida</taxon>
        <taxon>eudicotyledons</taxon>
        <taxon>Gunneridae</taxon>
        <taxon>Pentapetalae</taxon>
        <taxon>rosids</taxon>
        <taxon>malvids</taxon>
        <taxon>Brassicales</taxon>
        <taxon>Brassicaceae</taxon>
        <taxon>Brassiceae</taxon>
        <taxon>Brassica</taxon>
    </lineage>
</organism>
<sequence length="203" mass="22348">LKDLTAANMSVLRGCLVDGAREGCYFDLDGIGVDACEAVVCWTRSCGHEMKYMNRHKPNGTLRAKQKVSIRCIMCGDMRRVAKVVVVWVSCGREWSGCEVCVRAMCGRGLCGCATSSGQTSCEVKNIELRFISRTQTKLNHHFLLLMSSTSVSKSTTIASTITASTTTSSSSRLLLPYLHLPPRHLPSRHPPPQSDKKLTFHI</sequence>
<comment type="caution">
    <text evidence="2">The sequence shown here is derived from an EMBL/GenBank/DDBJ whole genome shotgun (WGS) entry which is preliminary data.</text>
</comment>